<dbReference type="EMBL" id="BRXS01000001">
    <property type="protein sequence ID" value="GLC23769.1"/>
    <property type="molecule type" value="Genomic_DNA"/>
</dbReference>
<dbReference type="Pfam" id="PF11306">
    <property type="entry name" value="DUF3108"/>
    <property type="match status" value="1"/>
</dbReference>
<evidence type="ECO:0000259" key="3">
    <source>
        <dbReference type="Pfam" id="PF05193"/>
    </source>
</evidence>
<dbReference type="Pfam" id="PF00675">
    <property type="entry name" value="Peptidase_M16"/>
    <property type="match status" value="1"/>
</dbReference>
<gene>
    <name evidence="4" type="ORF">rosag_02820</name>
</gene>
<evidence type="ECO:0008006" key="6">
    <source>
        <dbReference type="Google" id="ProtNLM"/>
    </source>
</evidence>
<dbReference type="SUPFAM" id="SSF63411">
    <property type="entry name" value="LuxS/MPP-like metallohydrolase"/>
    <property type="match status" value="2"/>
</dbReference>
<name>A0AA37PZU2_9BACT</name>
<dbReference type="AlphaFoldDB" id="A0AA37PZU2"/>
<comment type="caution">
    <text evidence="4">The sequence shown here is derived from an EMBL/GenBank/DDBJ whole genome shotgun (WGS) entry which is preliminary data.</text>
</comment>
<dbReference type="PANTHER" id="PTHR11851">
    <property type="entry name" value="METALLOPROTEASE"/>
    <property type="match status" value="1"/>
</dbReference>
<proteinExistence type="predicted"/>
<protein>
    <recommendedName>
        <fullName evidence="6">Peptidase M16 inactive domain protein</fullName>
    </recommendedName>
</protein>
<dbReference type="RefSeq" id="WP_284348215.1">
    <property type="nucleotide sequence ID" value="NZ_BRXS01000001.1"/>
</dbReference>
<dbReference type="GO" id="GO:0046872">
    <property type="term" value="F:metal ion binding"/>
    <property type="evidence" value="ECO:0007669"/>
    <property type="project" value="InterPro"/>
</dbReference>
<feature type="domain" description="Peptidase M16 N-terminal" evidence="2">
    <location>
        <begin position="59"/>
        <end position="184"/>
    </location>
</feature>
<dbReference type="InterPro" id="IPR011765">
    <property type="entry name" value="Pept_M16_N"/>
</dbReference>
<evidence type="ECO:0000313" key="4">
    <source>
        <dbReference type="EMBL" id="GLC23769.1"/>
    </source>
</evidence>
<evidence type="ECO:0000256" key="1">
    <source>
        <dbReference type="SAM" id="SignalP"/>
    </source>
</evidence>
<dbReference type="Proteomes" id="UP001161325">
    <property type="component" value="Unassembled WGS sequence"/>
</dbReference>
<dbReference type="InterPro" id="IPR050361">
    <property type="entry name" value="MPP/UQCRC_Complex"/>
</dbReference>
<evidence type="ECO:0000313" key="5">
    <source>
        <dbReference type="Proteomes" id="UP001161325"/>
    </source>
</evidence>
<organism evidence="4 5">
    <name type="scientific">Roseisolibacter agri</name>
    <dbReference type="NCBI Taxonomy" id="2014610"/>
    <lineage>
        <taxon>Bacteria</taxon>
        <taxon>Pseudomonadati</taxon>
        <taxon>Gemmatimonadota</taxon>
        <taxon>Gemmatimonadia</taxon>
        <taxon>Gemmatimonadales</taxon>
        <taxon>Gemmatimonadaceae</taxon>
        <taxon>Roseisolibacter</taxon>
    </lineage>
</organism>
<keyword evidence="5" id="KW-1185">Reference proteome</keyword>
<reference evidence="4" key="1">
    <citation type="submission" date="2022-08" db="EMBL/GenBank/DDBJ databases">
        <title>Draft genome sequencing of Roseisolibacter agri AW1220.</title>
        <authorList>
            <person name="Tobiishi Y."/>
            <person name="Tonouchi A."/>
        </authorList>
    </citation>
    <scope>NUCLEOTIDE SEQUENCE</scope>
    <source>
        <strain evidence="4">AW1220</strain>
    </source>
</reference>
<feature type="domain" description="Peptidase M16 C-terminal" evidence="3">
    <location>
        <begin position="211"/>
        <end position="387"/>
    </location>
</feature>
<sequence length="698" mass="72761">MRAHSFLRAGASVSALTLVAASLATPVAAQYPTRPPAAAAVKPAQFPPFQEVVLSNGLRVVLVESHRDPMVAFRLVMPAGKLFEAKGKEGTADMVAGLLTKGAGQRTADQIAEAIEAAGGSLTGFADNDFLSLAGSVLSTHAPLAFQLLGDAVARPTFPEQEVELLRTQTLSALTLEQSQPASIASRVFDAGVYGAHPYGRRATPPSVRALTRADLVAYQAARLKPRGALLVVAGDLTLDQLKTLAEQSFAGWTGYPAAAPTFGAPPARARTEIVLVHRPGSVQSNIVVGNLIGGPADPARYAATVANKVLGGGADARLFDILREKKGWTYGAYSSLTRPRGTGAFSATAEVRTEVTDSALVELLAQLRRLGSEAVPGTELENAKGALVGSFPLTVETAQQVAERVAFVKTLGLPADYLQTYRTRLSAVSAPVLQQTARRWVRPEQALVVVVGDGAKVYEKLKAIAPVRIVNPQGDAMTAADLAPRAGALAIDASRLAAHRDSFAVRVQGNVLGSSVYELAKDGDGWKVTEATSIAGGVVQQSTTLRTDASLAPRALEQRGKVQGQDTKADVTYAGGRAKGSSATPGPQGIKQLTIDTELPAGTIDDNALAATLPLLRWAPGAKHVVSVFSAGKGTVVPFTLTVTGTEQVTVPAGAFEAFRIEQTGGDQPVTFFVATAAPHRLLKIAVGGQLELVLAK</sequence>
<keyword evidence="1" id="KW-0732">Signal</keyword>
<accession>A0AA37PZU2</accession>
<dbReference type="InterPro" id="IPR011249">
    <property type="entry name" value="Metalloenz_LuxS/M16"/>
</dbReference>
<feature type="chain" id="PRO_5041240423" description="Peptidase M16 inactive domain protein" evidence="1">
    <location>
        <begin position="30"/>
        <end position="698"/>
    </location>
</feature>
<dbReference type="InterPro" id="IPR007863">
    <property type="entry name" value="Peptidase_M16_C"/>
</dbReference>
<dbReference type="InterPro" id="IPR021457">
    <property type="entry name" value="DUF3108"/>
</dbReference>
<dbReference type="Pfam" id="PF05193">
    <property type="entry name" value="Peptidase_M16_C"/>
    <property type="match status" value="1"/>
</dbReference>
<dbReference type="PANTHER" id="PTHR11851:SF224">
    <property type="entry name" value="PROCESSING PROTEASE"/>
    <property type="match status" value="1"/>
</dbReference>
<dbReference type="Gene3D" id="3.30.830.10">
    <property type="entry name" value="Metalloenzyme, LuxS/M16 peptidase-like"/>
    <property type="match status" value="2"/>
</dbReference>
<evidence type="ECO:0000259" key="2">
    <source>
        <dbReference type="Pfam" id="PF00675"/>
    </source>
</evidence>
<feature type="signal peptide" evidence="1">
    <location>
        <begin position="1"/>
        <end position="29"/>
    </location>
</feature>